<dbReference type="AlphaFoldDB" id="A0A2G5SBT4"/>
<comment type="caution">
    <text evidence="2">The sequence shown here is derived from an EMBL/GenBank/DDBJ whole genome shotgun (WGS) entry which is preliminary data.</text>
</comment>
<organism evidence="2 3">
    <name type="scientific">Caenorhabditis nigoni</name>
    <dbReference type="NCBI Taxonomy" id="1611254"/>
    <lineage>
        <taxon>Eukaryota</taxon>
        <taxon>Metazoa</taxon>
        <taxon>Ecdysozoa</taxon>
        <taxon>Nematoda</taxon>
        <taxon>Chromadorea</taxon>
        <taxon>Rhabditida</taxon>
        <taxon>Rhabditina</taxon>
        <taxon>Rhabditomorpha</taxon>
        <taxon>Rhabditoidea</taxon>
        <taxon>Rhabditidae</taxon>
        <taxon>Peloderinae</taxon>
        <taxon>Caenorhabditis</taxon>
    </lineage>
</organism>
<proteinExistence type="predicted"/>
<evidence type="ECO:0000313" key="2">
    <source>
        <dbReference type="EMBL" id="PIC12351.1"/>
    </source>
</evidence>
<feature type="region of interest" description="Disordered" evidence="1">
    <location>
        <begin position="1"/>
        <end position="20"/>
    </location>
</feature>
<feature type="region of interest" description="Disordered" evidence="1">
    <location>
        <begin position="32"/>
        <end position="51"/>
    </location>
</feature>
<accession>A0A2G5SBT4</accession>
<name>A0A2G5SBT4_9PELO</name>
<gene>
    <name evidence="2" type="ORF">B9Z55_028488</name>
</gene>
<dbReference type="EMBL" id="PDUG01000024">
    <property type="protein sequence ID" value="PIC12351.1"/>
    <property type="molecule type" value="Genomic_DNA"/>
</dbReference>
<protein>
    <submittedName>
        <fullName evidence="2">Uncharacterized protein</fullName>
    </submittedName>
</protein>
<keyword evidence="3" id="KW-1185">Reference proteome</keyword>
<reference evidence="3" key="1">
    <citation type="submission" date="2017-10" db="EMBL/GenBank/DDBJ databases">
        <title>Rapid genome shrinkage in a self-fertile nematode reveals novel sperm competition proteins.</title>
        <authorList>
            <person name="Yin D."/>
            <person name="Schwarz E.M."/>
            <person name="Thomas C.G."/>
            <person name="Felde R.L."/>
            <person name="Korf I.F."/>
            <person name="Cutter A.D."/>
            <person name="Schartner C.M."/>
            <person name="Ralston E.J."/>
            <person name="Meyer B.J."/>
            <person name="Haag E.S."/>
        </authorList>
    </citation>
    <scope>NUCLEOTIDE SEQUENCE [LARGE SCALE GENOMIC DNA]</scope>
    <source>
        <strain evidence="3">JU1422</strain>
    </source>
</reference>
<evidence type="ECO:0000256" key="1">
    <source>
        <dbReference type="SAM" id="MobiDB-lite"/>
    </source>
</evidence>
<dbReference type="Proteomes" id="UP000230233">
    <property type="component" value="Unassembled WGS sequence"/>
</dbReference>
<evidence type="ECO:0000313" key="3">
    <source>
        <dbReference type="Proteomes" id="UP000230233"/>
    </source>
</evidence>
<sequence length="136" mass="16027">MQAKQVIMSPAVPEDPKDTFKSIRVRRRMVCTSNQEAPRQQRNESEMDSQSWDGRTVIEAVRNQDAKLRHQKKAMKLPDQISCLRIGSHDVSIKKHHEVEAEMISGNRRTLRKLRRNSKEDGLLEERRRLFEEHLK</sequence>